<dbReference type="InterPro" id="IPR000175">
    <property type="entry name" value="Na/ntran_symport"/>
</dbReference>
<dbReference type="Proteomes" id="UP000694941">
    <property type="component" value="Unplaced"/>
</dbReference>
<dbReference type="PROSITE" id="PS00610">
    <property type="entry name" value="NA_NEUROTRAN_SYMP_1"/>
    <property type="match status" value="1"/>
</dbReference>
<evidence type="ECO:0000256" key="5">
    <source>
        <dbReference type="ARBA" id="ARBA00022847"/>
    </source>
</evidence>
<protein>
    <recommendedName>
        <fullName evidence="8">Transporter</fullName>
    </recommendedName>
</protein>
<dbReference type="PRINTS" id="PR00176">
    <property type="entry name" value="NANEUSMPORT"/>
</dbReference>
<dbReference type="SUPFAM" id="SSF161070">
    <property type="entry name" value="SNF-like"/>
    <property type="match status" value="1"/>
</dbReference>
<feature type="transmembrane region" description="Helical" evidence="10">
    <location>
        <begin position="446"/>
        <end position="464"/>
    </location>
</feature>
<sequence>MTDYEKDKFNTEMNSYPVNGGSLQSTDKSSDVNTVAPVKSLDDDLPERGHWVGKLDFLMSCVGYAIGLGNVWRFPYLCYKNGGGAFLVPYLLTLFLAGIPTFFLETSLGQFLSIGGLGVWKICPIFKGVGYAAAMMAFWLNAYYIVVLAWAIYYIVSSLDWDVPWRTCDNWWNSIFCMSEYDRVQPNCTGIPDQDPALCAYNLSNPNLFQSPVKEYWERNVLQITHGLEEPGDIRWQLAITLAVAWVICYFCIWKGVKWTGKVVYFTALFPYFLLFILLIRGLTLPGSGEGIKFYVMPKMDKLLDSTVWIDAATQIFFSYGLGLGSLIALGSYNKYHNNVYKDALIVSCINSGTSMFSGFVIFSVIGFMAHEQQKPIEQVAASGPGLAFLAYPSATLKLPISPLWAVLFFLMIMMLGLDSQFCTMEGFITAIVDEWPRTLRPHKEIFIAFVCLISYIIGLGFVAQGGMYVFQLFEYYAASGFSLLFLIFFEVVSISWSYGVNRFYDNIKDMIGYYPCLWWKLCWFVFTPLICGGVFLFSLVQYKPLDYIGYVYPWWGQLIGWMLALSSMLCIPAYAIYIFLLTPGTLRERCKKLFRPDIDLLTEVRKRQIRESGITATTAV</sequence>
<dbReference type="PROSITE" id="PS50267">
    <property type="entry name" value="NA_NEUROTRAN_SYMP_3"/>
    <property type="match status" value="1"/>
</dbReference>
<evidence type="ECO:0000256" key="2">
    <source>
        <dbReference type="ARBA" id="ARBA00006459"/>
    </source>
</evidence>
<feature type="transmembrane region" description="Helical" evidence="10">
    <location>
        <begin position="138"/>
        <end position="156"/>
    </location>
</feature>
<dbReference type="CDD" id="cd11496">
    <property type="entry name" value="SLC6sbd-TauT-like"/>
    <property type="match status" value="1"/>
</dbReference>
<feature type="transmembrane region" description="Helical" evidence="10">
    <location>
        <begin position="345"/>
        <end position="370"/>
    </location>
</feature>
<accession>A0ABM1S8B6</accession>
<comment type="subcellular location">
    <subcellularLocation>
        <location evidence="1">Membrane</location>
        <topology evidence="1">Multi-pass membrane protein</topology>
    </subcellularLocation>
</comment>
<feature type="compositionally biased region" description="Polar residues" evidence="9">
    <location>
        <begin position="11"/>
        <end position="31"/>
    </location>
</feature>
<dbReference type="NCBIfam" id="NF037979">
    <property type="entry name" value="Na_transp"/>
    <property type="match status" value="1"/>
</dbReference>
<evidence type="ECO:0000256" key="9">
    <source>
        <dbReference type="SAM" id="MobiDB-lite"/>
    </source>
</evidence>
<dbReference type="PANTHER" id="PTHR11616:SF265">
    <property type="entry name" value="TRANSPORTER"/>
    <property type="match status" value="1"/>
</dbReference>
<dbReference type="PANTHER" id="PTHR11616">
    <property type="entry name" value="SODIUM/CHLORIDE DEPENDENT TRANSPORTER"/>
    <property type="match status" value="1"/>
</dbReference>
<evidence type="ECO:0000256" key="3">
    <source>
        <dbReference type="ARBA" id="ARBA00022448"/>
    </source>
</evidence>
<dbReference type="InterPro" id="IPR037272">
    <property type="entry name" value="SNS_sf"/>
</dbReference>
<keyword evidence="4 8" id="KW-0812">Transmembrane</keyword>
<feature type="transmembrane region" description="Helical" evidence="10">
    <location>
        <begin position="399"/>
        <end position="418"/>
    </location>
</feature>
<feature type="transmembrane region" description="Helical" evidence="10">
    <location>
        <begin position="234"/>
        <end position="253"/>
    </location>
</feature>
<evidence type="ECO:0000313" key="12">
    <source>
        <dbReference type="RefSeq" id="XP_022239871.1"/>
    </source>
</evidence>
<reference evidence="12" key="1">
    <citation type="submission" date="2025-08" db="UniProtKB">
        <authorList>
            <consortium name="RefSeq"/>
        </authorList>
    </citation>
    <scope>IDENTIFICATION</scope>
    <source>
        <tissue evidence="12">Muscle</tissue>
    </source>
</reference>
<dbReference type="RefSeq" id="XP_022239871.1">
    <property type="nucleotide sequence ID" value="XM_022384163.1"/>
</dbReference>
<feature type="transmembrane region" description="Helical" evidence="10">
    <location>
        <begin position="84"/>
        <end position="103"/>
    </location>
</feature>
<name>A0ABM1S8B6_LIMPO</name>
<evidence type="ECO:0000313" key="11">
    <source>
        <dbReference type="Proteomes" id="UP000694941"/>
    </source>
</evidence>
<comment type="similarity">
    <text evidence="2 8">Belongs to the sodium:neurotransmitter symporter (SNF) (TC 2.A.22) family.</text>
</comment>
<feature type="transmembrane region" description="Helical" evidence="10">
    <location>
        <begin position="476"/>
        <end position="497"/>
    </location>
</feature>
<evidence type="ECO:0000256" key="1">
    <source>
        <dbReference type="ARBA" id="ARBA00004141"/>
    </source>
</evidence>
<feature type="transmembrane region" description="Helical" evidence="10">
    <location>
        <begin position="265"/>
        <end position="288"/>
    </location>
</feature>
<evidence type="ECO:0000256" key="10">
    <source>
        <dbReference type="SAM" id="Phobius"/>
    </source>
</evidence>
<feature type="transmembrane region" description="Helical" evidence="10">
    <location>
        <begin position="109"/>
        <end position="126"/>
    </location>
</feature>
<feature type="transmembrane region" description="Helical" evidence="10">
    <location>
        <begin position="518"/>
        <end position="540"/>
    </location>
</feature>
<keyword evidence="11" id="KW-1185">Reference proteome</keyword>
<gene>
    <name evidence="12" type="primary">LOC106458032</name>
</gene>
<dbReference type="GeneID" id="106458032"/>
<keyword evidence="3 8" id="KW-0813">Transport</keyword>
<feature type="transmembrane region" description="Helical" evidence="10">
    <location>
        <begin position="308"/>
        <end position="333"/>
    </location>
</feature>
<evidence type="ECO:0000256" key="7">
    <source>
        <dbReference type="ARBA" id="ARBA00023136"/>
    </source>
</evidence>
<feature type="compositionally biased region" description="Basic and acidic residues" evidence="9">
    <location>
        <begin position="1"/>
        <end position="10"/>
    </location>
</feature>
<keyword evidence="6 10" id="KW-1133">Transmembrane helix</keyword>
<keyword evidence="5 8" id="KW-0769">Symport</keyword>
<proteinExistence type="inferred from homology"/>
<keyword evidence="7 10" id="KW-0472">Membrane</keyword>
<feature type="region of interest" description="Disordered" evidence="9">
    <location>
        <begin position="1"/>
        <end position="31"/>
    </location>
</feature>
<organism evidence="11 12">
    <name type="scientific">Limulus polyphemus</name>
    <name type="common">Atlantic horseshoe crab</name>
    <dbReference type="NCBI Taxonomy" id="6850"/>
    <lineage>
        <taxon>Eukaryota</taxon>
        <taxon>Metazoa</taxon>
        <taxon>Ecdysozoa</taxon>
        <taxon>Arthropoda</taxon>
        <taxon>Chelicerata</taxon>
        <taxon>Merostomata</taxon>
        <taxon>Xiphosura</taxon>
        <taxon>Limulidae</taxon>
        <taxon>Limulus</taxon>
    </lineage>
</organism>
<evidence type="ECO:0000256" key="6">
    <source>
        <dbReference type="ARBA" id="ARBA00022989"/>
    </source>
</evidence>
<dbReference type="Pfam" id="PF00209">
    <property type="entry name" value="SNF"/>
    <property type="match status" value="1"/>
</dbReference>
<evidence type="ECO:0000256" key="4">
    <source>
        <dbReference type="ARBA" id="ARBA00022692"/>
    </source>
</evidence>
<evidence type="ECO:0000256" key="8">
    <source>
        <dbReference type="RuleBase" id="RU003732"/>
    </source>
</evidence>
<feature type="transmembrane region" description="Helical" evidence="10">
    <location>
        <begin position="560"/>
        <end position="583"/>
    </location>
</feature>